<name>A0A7I4YEH8_HAECO</name>
<organism evidence="2 3">
    <name type="scientific">Haemonchus contortus</name>
    <name type="common">Barber pole worm</name>
    <dbReference type="NCBI Taxonomy" id="6289"/>
    <lineage>
        <taxon>Eukaryota</taxon>
        <taxon>Metazoa</taxon>
        <taxon>Ecdysozoa</taxon>
        <taxon>Nematoda</taxon>
        <taxon>Chromadorea</taxon>
        <taxon>Rhabditida</taxon>
        <taxon>Rhabditina</taxon>
        <taxon>Rhabditomorpha</taxon>
        <taxon>Strongyloidea</taxon>
        <taxon>Trichostrongylidae</taxon>
        <taxon>Haemonchus</taxon>
    </lineage>
</organism>
<evidence type="ECO:0000313" key="2">
    <source>
        <dbReference type="Proteomes" id="UP000025227"/>
    </source>
</evidence>
<keyword evidence="1" id="KW-0732">Signal</keyword>
<dbReference type="AlphaFoldDB" id="A0A7I4YEH8"/>
<dbReference type="WBParaSite" id="HCON_00092020-00001">
    <property type="protein sequence ID" value="HCON_00092020-00001"/>
    <property type="gene ID" value="HCON_00092020"/>
</dbReference>
<dbReference type="InterPro" id="IPR035126">
    <property type="entry name" value="SCVP"/>
</dbReference>
<dbReference type="Proteomes" id="UP000025227">
    <property type="component" value="Unplaced"/>
</dbReference>
<evidence type="ECO:0000256" key="1">
    <source>
        <dbReference type="SAM" id="SignalP"/>
    </source>
</evidence>
<dbReference type="OrthoDB" id="10360714at2759"/>
<reference evidence="3" key="1">
    <citation type="submission" date="2020-12" db="UniProtKB">
        <authorList>
            <consortium name="WormBaseParasite"/>
        </authorList>
    </citation>
    <scope>IDENTIFICATION</scope>
    <source>
        <strain evidence="3">MHco3</strain>
    </source>
</reference>
<accession>A0A7I4YEH8</accession>
<feature type="signal peptide" evidence="1">
    <location>
        <begin position="1"/>
        <end position="25"/>
    </location>
</feature>
<dbReference type="Pfam" id="PF17619">
    <property type="entry name" value="SCVP"/>
    <property type="match status" value="1"/>
</dbReference>
<keyword evidence="2" id="KW-1185">Reference proteome</keyword>
<sequence length="135" mass="15331">MVPAQFSVMTQFMLLFLSLLVTASAKVAKRETRYRLIPGSIQAGQGQAVIITYEYFNPKTNPDFMKVYRSMAKFTEDQYGVNYISEAIYERVLNIDGFVAVAYSIPAKDCDEIYEFLSVLKMENPNLIQSAIVQC</sequence>
<proteinExistence type="predicted"/>
<protein>
    <submittedName>
        <fullName evidence="3">Secreted protein</fullName>
    </submittedName>
</protein>
<dbReference type="OMA" id="VIITYEY"/>
<feature type="chain" id="PRO_5029479786" evidence="1">
    <location>
        <begin position="26"/>
        <end position="135"/>
    </location>
</feature>
<evidence type="ECO:0000313" key="3">
    <source>
        <dbReference type="WBParaSite" id="HCON_00092020-00001"/>
    </source>
</evidence>